<sequence length="800" mass="88196">MRGDKIIKGGRRASTAIPVPPKEMDGVRNKNKTRMPQDNENIRALGSEESSSRSAKKEPAAARLNIPASAQWYNTDDILTSSEPLPAVPQSDLASLRTKAASLHASLPPPPSTSKSDDQFLTNVLTSGTLSDRLSALTLMAQSSPLHNTRALESLKMMASKKGREESLKALRAIVDWWVGGGAPDYKLKYFPDQPLNHPEVKDSHLVLWYFEDWLKKYFFSVLQLLEALSLDLLPYVRTQAMTLIFQLLDGKPEQEQNLLRLLVNKLGDSEKTVASKASYQLLQILQHHPGMKAVIIREISSLILRPPPRPSKPEPANSQSSSRNSNHHSRYYGIITLNQITLSSSDPQNVPGSLVDLYFKLFREILNETNVNPGLATGTNQSDKGTGTVAGAAKKRPGAKDYGPDRKGKGKTFGTTNAKVTGLAEFHEAEDANSKMISAILAGVNRAFPFAKLEGSIFDEHMDTLFRITHTATFNVSIQALVLIFQVTASKKTVSDRFYRTLYESIIDPRLINSSKQAMWMNLTFKAIKADTSHSRVCAFIKRTLQALGMHQPPFICGTLYMLGQLLDSTPGLRDMIYVPEGAAKRSVVSASSSPSKQEPHHSEAYDPRKREPQYAHAESTCLWELVPLLHHFHPSVSLHAKQILTSVQVTATPDLGLNTLSHFLDRFVYKNPKKPKPRGASAMQPMAAGNDEAGMVRLVRGVGEPGAGTVNEEGFWNKPVAEVPVDQLFFHKFFLNKIDKQKERAKKVAKRKKSGTGDSDDNGDVGGDDAPSLNGAHSEEGDSSDDSDDPRRLRSGRP</sequence>
<feature type="compositionally biased region" description="Basic and acidic residues" evidence="2">
    <location>
        <begin position="399"/>
        <end position="408"/>
    </location>
</feature>
<dbReference type="PANTHER" id="PTHR12048:SF0">
    <property type="entry name" value="CCAAT_ENHANCER-BINDING PROTEIN ZETA"/>
    <property type="match status" value="1"/>
</dbReference>
<dbReference type="InterPro" id="IPR016024">
    <property type="entry name" value="ARM-type_fold"/>
</dbReference>
<evidence type="ECO:0000313" key="5">
    <source>
        <dbReference type="Proteomes" id="UP000886523"/>
    </source>
</evidence>
<feature type="compositionally biased region" description="Low complexity" evidence="2">
    <location>
        <begin position="43"/>
        <end position="53"/>
    </location>
</feature>
<accession>A0A9P6DUR5</accession>
<comment type="similarity">
    <text evidence="1">Belongs to the CBF/MAK21 family.</text>
</comment>
<feature type="region of interest" description="Disordered" evidence="2">
    <location>
        <begin position="747"/>
        <end position="800"/>
    </location>
</feature>
<evidence type="ECO:0000259" key="3">
    <source>
        <dbReference type="Pfam" id="PF03914"/>
    </source>
</evidence>
<dbReference type="AlphaFoldDB" id="A0A9P6DUR5"/>
<feature type="compositionally biased region" description="Basic and acidic residues" evidence="2">
    <location>
        <begin position="599"/>
        <end position="613"/>
    </location>
</feature>
<dbReference type="Proteomes" id="UP000886523">
    <property type="component" value="Unassembled WGS sequence"/>
</dbReference>
<keyword evidence="5" id="KW-1185">Reference proteome</keyword>
<evidence type="ECO:0000313" key="4">
    <source>
        <dbReference type="EMBL" id="KAF9510895.1"/>
    </source>
</evidence>
<feature type="region of interest" description="Disordered" evidence="2">
    <location>
        <begin position="1"/>
        <end position="62"/>
    </location>
</feature>
<feature type="region of interest" description="Disordered" evidence="2">
    <location>
        <begin position="307"/>
        <end position="328"/>
    </location>
</feature>
<dbReference type="SUPFAM" id="SSF48371">
    <property type="entry name" value="ARM repeat"/>
    <property type="match status" value="1"/>
</dbReference>
<reference evidence="4" key="1">
    <citation type="journal article" date="2020" name="Nat. Commun.">
        <title>Large-scale genome sequencing of mycorrhizal fungi provides insights into the early evolution of symbiotic traits.</title>
        <authorList>
            <person name="Miyauchi S."/>
            <person name="Kiss E."/>
            <person name="Kuo A."/>
            <person name="Drula E."/>
            <person name="Kohler A."/>
            <person name="Sanchez-Garcia M."/>
            <person name="Morin E."/>
            <person name="Andreopoulos B."/>
            <person name="Barry K.W."/>
            <person name="Bonito G."/>
            <person name="Buee M."/>
            <person name="Carver A."/>
            <person name="Chen C."/>
            <person name="Cichocki N."/>
            <person name="Clum A."/>
            <person name="Culley D."/>
            <person name="Crous P.W."/>
            <person name="Fauchery L."/>
            <person name="Girlanda M."/>
            <person name="Hayes R.D."/>
            <person name="Keri Z."/>
            <person name="LaButti K."/>
            <person name="Lipzen A."/>
            <person name="Lombard V."/>
            <person name="Magnuson J."/>
            <person name="Maillard F."/>
            <person name="Murat C."/>
            <person name="Nolan M."/>
            <person name="Ohm R.A."/>
            <person name="Pangilinan J."/>
            <person name="Pereira M.F."/>
            <person name="Perotto S."/>
            <person name="Peter M."/>
            <person name="Pfister S."/>
            <person name="Riley R."/>
            <person name="Sitrit Y."/>
            <person name="Stielow J.B."/>
            <person name="Szollosi G."/>
            <person name="Zifcakova L."/>
            <person name="Stursova M."/>
            <person name="Spatafora J.W."/>
            <person name="Tedersoo L."/>
            <person name="Vaario L.M."/>
            <person name="Yamada A."/>
            <person name="Yan M."/>
            <person name="Wang P."/>
            <person name="Xu J."/>
            <person name="Bruns T."/>
            <person name="Baldrian P."/>
            <person name="Vilgalys R."/>
            <person name="Dunand C."/>
            <person name="Henrissat B."/>
            <person name="Grigoriev I.V."/>
            <person name="Hibbett D."/>
            <person name="Nagy L.G."/>
            <person name="Martin F.M."/>
        </authorList>
    </citation>
    <scope>NUCLEOTIDE SEQUENCE</scope>
    <source>
        <strain evidence="4">UP504</strain>
    </source>
</reference>
<gene>
    <name evidence="4" type="ORF">BS47DRAFT_37033</name>
</gene>
<organism evidence="4 5">
    <name type="scientific">Hydnum rufescens UP504</name>
    <dbReference type="NCBI Taxonomy" id="1448309"/>
    <lineage>
        <taxon>Eukaryota</taxon>
        <taxon>Fungi</taxon>
        <taxon>Dikarya</taxon>
        <taxon>Basidiomycota</taxon>
        <taxon>Agaricomycotina</taxon>
        <taxon>Agaricomycetes</taxon>
        <taxon>Cantharellales</taxon>
        <taxon>Hydnaceae</taxon>
        <taxon>Hydnum</taxon>
    </lineage>
</organism>
<dbReference type="GO" id="GO:0005634">
    <property type="term" value="C:nucleus"/>
    <property type="evidence" value="ECO:0007669"/>
    <property type="project" value="UniProtKB-ARBA"/>
</dbReference>
<dbReference type="OrthoDB" id="28947at2759"/>
<dbReference type="EMBL" id="MU129008">
    <property type="protein sequence ID" value="KAF9510895.1"/>
    <property type="molecule type" value="Genomic_DNA"/>
</dbReference>
<dbReference type="PANTHER" id="PTHR12048">
    <property type="entry name" value="CCAAT-BINDING FACTOR-RELATED"/>
    <property type="match status" value="1"/>
</dbReference>
<proteinExistence type="inferred from homology"/>
<feature type="compositionally biased region" description="Polar residues" evidence="2">
    <location>
        <begin position="372"/>
        <end position="386"/>
    </location>
</feature>
<feature type="domain" description="CCAAT-binding factor" evidence="3">
    <location>
        <begin position="478"/>
        <end position="642"/>
    </location>
</feature>
<name>A0A9P6DUR5_9AGAM</name>
<feature type="region of interest" description="Disordered" evidence="2">
    <location>
        <begin position="589"/>
        <end position="613"/>
    </location>
</feature>
<feature type="compositionally biased region" description="Basic residues" evidence="2">
    <location>
        <begin position="747"/>
        <end position="756"/>
    </location>
</feature>
<comment type="caution">
    <text evidence="4">The sequence shown here is derived from an EMBL/GenBank/DDBJ whole genome shotgun (WGS) entry which is preliminary data.</text>
</comment>
<evidence type="ECO:0000256" key="2">
    <source>
        <dbReference type="SAM" id="MobiDB-lite"/>
    </source>
</evidence>
<feature type="region of interest" description="Disordered" evidence="2">
    <location>
        <begin position="372"/>
        <end position="415"/>
    </location>
</feature>
<dbReference type="InterPro" id="IPR005612">
    <property type="entry name" value="CCAAT-binding_factor"/>
</dbReference>
<protein>
    <recommendedName>
        <fullName evidence="3">CCAAT-binding factor domain-containing protein</fullName>
    </recommendedName>
</protein>
<feature type="compositionally biased region" description="Acidic residues" evidence="2">
    <location>
        <begin position="760"/>
        <end position="769"/>
    </location>
</feature>
<evidence type="ECO:0000256" key="1">
    <source>
        <dbReference type="ARBA" id="ARBA00007797"/>
    </source>
</evidence>
<dbReference type="InterPro" id="IPR040155">
    <property type="entry name" value="CEBPZ/Mak21-like"/>
</dbReference>
<dbReference type="Pfam" id="PF03914">
    <property type="entry name" value="CBF"/>
    <property type="match status" value="1"/>
</dbReference>